<dbReference type="Gene3D" id="2.10.10.20">
    <property type="entry name" value="Carbohydrate-binding module superfamily 5/12"/>
    <property type="match status" value="1"/>
</dbReference>
<gene>
    <name evidence="1" type="ORF">QWZ12_08225</name>
</gene>
<dbReference type="Proteomes" id="UP001224644">
    <property type="component" value="Unassembled WGS sequence"/>
</dbReference>
<reference evidence="2" key="1">
    <citation type="journal article" date="2019" name="Int. J. Syst. Evol. Microbiol.">
        <title>The Global Catalogue of Microorganisms (GCM) 10K type strain sequencing project: providing services to taxonomists for standard genome sequencing and annotation.</title>
        <authorList>
            <consortium name="The Broad Institute Genomics Platform"/>
            <consortium name="The Broad Institute Genome Sequencing Center for Infectious Disease"/>
            <person name="Wu L."/>
            <person name="Ma J."/>
        </authorList>
    </citation>
    <scope>NUCLEOTIDE SEQUENCE [LARGE SCALE GENOMIC DNA]</scope>
    <source>
        <strain evidence="2">CECT 7069</strain>
    </source>
</reference>
<proteinExistence type="predicted"/>
<accession>A0ABT8BEP7</accession>
<keyword evidence="2" id="KW-1185">Reference proteome</keyword>
<dbReference type="RefSeq" id="WP_238223022.1">
    <property type="nucleotide sequence ID" value="NZ_BPQD01000003.1"/>
</dbReference>
<name>A0ABT8BEP7_9HYPH</name>
<dbReference type="EMBL" id="JAUFPX010000006">
    <property type="protein sequence ID" value="MDN3590598.1"/>
    <property type="molecule type" value="Genomic_DNA"/>
</dbReference>
<evidence type="ECO:0000313" key="1">
    <source>
        <dbReference type="EMBL" id="MDN3590598.1"/>
    </source>
</evidence>
<evidence type="ECO:0008006" key="3">
    <source>
        <dbReference type="Google" id="ProtNLM"/>
    </source>
</evidence>
<organism evidence="1 2">
    <name type="scientific">Methylobacterium adhaesivum</name>
    <dbReference type="NCBI Taxonomy" id="333297"/>
    <lineage>
        <taxon>Bacteria</taxon>
        <taxon>Pseudomonadati</taxon>
        <taxon>Pseudomonadota</taxon>
        <taxon>Alphaproteobacteria</taxon>
        <taxon>Hyphomicrobiales</taxon>
        <taxon>Methylobacteriaceae</taxon>
        <taxon>Methylobacterium</taxon>
    </lineage>
</organism>
<sequence>MAIDFSTRGPPGADGNSLLWFLRDPNAADGRFGDTAINLNTTLLFAKDESGIWQPQFELRGKRGPNGLPGPQGFGFLAGTLAPTSAAGRDGDFYLRDTDAGPLLYGPKTSGAWGNPEPLIGLVMGLGPPQPTTGFDGQVYLDRQNAVFYGQKVNGAWPAPTPLVGLLVGSGAPSPSQGYDGQTYLDTVAAHFYGPKSNGQWPTTKTPLVTVITGTVAPGAGVGIDGQTYIDTANQVIYGPKAGGVWPAGVSFAGAVANWTGAAYAAGTTYAKNAGVSYNGSSYVSLQNANTGHQPDTSPTWWQLVAQKGDTGSVSGDPQYAATVTGAQRALRTARFINASTFP</sequence>
<evidence type="ECO:0000313" key="2">
    <source>
        <dbReference type="Proteomes" id="UP001224644"/>
    </source>
</evidence>
<protein>
    <recommendedName>
        <fullName evidence="3">Chitin-binding type-3 domain-containing protein</fullName>
    </recommendedName>
</protein>
<comment type="caution">
    <text evidence="1">The sequence shown here is derived from an EMBL/GenBank/DDBJ whole genome shotgun (WGS) entry which is preliminary data.</text>
</comment>